<dbReference type="InParanoid" id="K1WWU9"/>
<keyword evidence="3" id="KW-1185">Reference proteome</keyword>
<gene>
    <name evidence="2" type="ORF">MBM_04422</name>
</gene>
<name>K1WWU9_MARBU</name>
<accession>K1WWU9</accession>
<dbReference type="KEGG" id="mbe:MBM_04422"/>
<evidence type="ECO:0000256" key="1">
    <source>
        <dbReference type="SAM" id="SignalP"/>
    </source>
</evidence>
<keyword evidence="1" id="KW-0732">Signal</keyword>
<dbReference type="EMBL" id="JH921436">
    <property type="protein sequence ID" value="EKD17561.1"/>
    <property type="molecule type" value="Genomic_DNA"/>
</dbReference>
<organism evidence="2 3">
    <name type="scientific">Marssonina brunnea f. sp. multigermtubi (strain MB_m1)</name>
    <name type="common">Marssonina leaf spot fungus</name>
    <dbReference type="NCBI Taxonomy" id="1072389"/>
    <lineage>
        <taxon>Eukaryota</taxon>
        <taxon>Fungi</taxon>
        <taxon>Dikarya</taxon>
        <taxon>Ascomycota</taxon>
        <taxon>Pezizomycotina</taxon>
        <taxon>Leotiomycetes</taxon>
        <taxon>Helotiales</taxon>
        <taxon>Drepanopezizaceae</taxon>
        <taxon>Drepanopeziza</taxon>
    </lineage>
</organism>
<proteinExistence type="predicted"/>
<evidence type="ECO:0000313" key="3">
    <source>
        <dbReference type="Proteomes" id="UP000006753"/>
    </source>
</evidence>
<evidence type="ECO:0000313" key="2">
    <source>
        <dbReference type="EMBL" id="EKD17561.1"/>
    </source>
</evidence>
<reference evidence="2 3" key="1">
    <citation type="journal article" date="2012" name="BMC Genomics">
        <title>Sequencing the genome of Marssonina brunnea reveals fungus-poplar co-evolution.</title>
        <authorList>
            <person name="Zhu S."/>
            <person name="Cao Y.-Z."/>
            <person name="Jiang C."/>
            <person name="Tan B.-Y."/>
            <person name="Wang Z."/>
            <person name="Feng S."/>
            <person name="Zhang L."/>
            <person name="Su X.-H."/>
            <person name="Brejova B."/>
            <person name="Vinar T."/>
            <person name="Xu M."/>
            <person name="Wang M.-X."/>
            <person name="Zhang S.-G."/>
            <person name="Huang M.-R."/>
            <person name="Wu R."/>
            <person name="Zhou Y."/>
        </authorList>
    </citation>
    <scope>NUCLEOTIDE SEQUENCE [LARGE SCALE GENOMIC DNA]</scope>
    <source>
        <strain evidence="2 3">MB_m1</strain>
    </source>
</reference>
<dbReference type="Proteomes" id="UP000006753">
    <property type="component" value="Unassembled WGS sequence"/>
</dbReference>
<dbReference type="HOGENOM" id="CLU_091777_0_0_1"/>
<sequence length="157" mass="17831">MMPFSQYICSILLALSFLLSRAPGEGRDQGEGREVIGCRTVSDVINTPTGLEAAEDECYCVITADSEKLTNTAKVWIPERAARVRNGKRKFRTLWHRDDRIVLNYIASMVPGDPEKALRFSEISYEPVRMLKMDIATDMINNDDLGLWARCWKRKGS</sequence>
<dbReference type="OrthoDB" id="4540223at2759"/>
<feature type="signal peptide" evidence="1">
    <location>
        <begin position="1"/>
        <end position="24"/>
    </location>
</feature>
<dbReference type="AlphaFoldDB" id="K1WWU9"/>
<dbReference type="Pfam" id="PF19287">
    <property type="entry name" value="DUF5910"/>
    <property type="match status" value="1"/>
</dbReference>
<feature type="chain" id="PRO_5003852772" evidence="1">
    <location>
        <begin position="25"/>
        <end position="157"/>
    </location>
</feature>
<protein>
    <submittedName>
        <fullName evidence="2">Uncharacterized protein</fullName>
    </submittedName>
</protein>
<dbReference type="InterPro" id="IPR045564">
    <property type="entry name" value="DUF5910"/>
</dbReference>